<reference evidence="8" key="1">
    <citation type="submission" date="2021-03" db="EMBL/GenBank/DDBJ databases">
        <authorList>
            <person name="Bekaert M."/>
        </authorList>
    </citation>
    <scope>NUCLEOTIDE SEQUENCE</scope>
</reference>
<feature type="transmembrane region" description="Helical" evidence="7">
    <location>
        <begin position="60"/>
        <end position="80"/>
    </location>
</feature>
<keyword evidence="3" id="KW-1003">Cell membrane</keyword>
<dbReference type="InterPro" id="IPR018629">
    <property type="entry name" value="XK-rel"/>
</dbReference>
<dbReference type="OrthoDB" id="6136301at2759"/>
<evidence type="ECO:0000256" key="7">
    <source>
        <dbReference type="RuleBase" id="RU910716"/>
    </source>
</evidence>
<feature type="transmembrane region" description="Helical" evidence="7">
    <location>
        <begin position="204"/>
        <end position="224"/>
    </location>
</feature>
<dbReference type="InterPro" id="IPR050895">
    <property type="entry name" value="XK-related_scramblase"/>
</dbReference>
<evidence type="ECO:0000313" key="9">
    <source>
        <dbReference type="Proteomes" id="UP000683360"/>
    </source>
</evidence>
<dbReference type="AlphaFoldDB" id="A0A8S3RDA4"/>
<keyword evidence="6 7" id="KW-0472">Membrane</keyword>
<evidence type="ECO:0000313" key="8">
    <source>
        <dbReference type="EMBL" id="CAG2204718.1"/>
    </source>
</evidence>
<feature type="transmembrane region" description="Helical" evidence="7">
    <location>
        <begin position="321"/>
        <end position="345"/>
    </location>
</feature>
<dbReference type="EMBL" id="CAJPWZ010000979">
    <property type="protein sequence ID" value="CAG2204718.1"/>
    <property type="molecule type" value="Genomic_DNA"/>
</dbReference>
<sequence length="540" mass="62310">MDFKTTPPDSDFITYLYYLNCTKSETSTINQSITTPFDSYEITTSDTLSSIFIISESFKIPIMGAAIFGMVMAIILYAAAYRVCCSGGQPYHDSYTKYAQLLARGKENIRWQYLTSYLTLVEATLESAPQLTVQIYLAITDTHLDTSTTSIIRYLSMTASALGLAWSLNALKHQVRKTDNEKEDDFKVKMFHWCARLFEIGPRILLIALVTAEYSILVLIFIMYRFAFGCIYGCCERWSVKERCRFLEEPDLILGIIGNIFCFSVSEFYKCHKKEQCGGKFFAVYYILYYTENSILLYLWYSDDPGLLYIKLGGACSNHERWAPGVFAVVTLACVLHLLCLNLYYCSRRKQHRTIAKGMLDETCSHNASLDKVDQFSSGTNRRQFDNCGFQVENQTNNYQNSLEGNTCDYGVTYENDSHMQRYYEYDSDRHVDQYRGEKLNTRQLYESEGNSRCNTESYQSQPIQQYNTNQQHLQHLNDYPSQSDWYASNRQHFIPTFHNQTFGGNVRSTYQASMQSMTQGAVFIGTQYNSQGEYRFSGY</sequence>
<protein>
    <recommendedName>
        <fullName evidence="7">XK-related protein</fullName>
    </recommendedName>
</protein>
<dbReference type="Pfam" id="PF09815">
    <property type="entry name" value="XK-related"/>
    <property type="match status" value="1"/>
</dbReference>
<dbReference type="Proteomes" id="UP000683360">
    <property type="component" value="Unassembled WGS sequence"/>
</dbReference>
<evidence type="ECO:0000256" key="3">
    <source>
        <dbReference type="ARBA" id="ARBA00022475"/>
    </source>
</evidence>
<evidence type="ECO:0000256" key="1">
    <source>
        <dbReference type="ARBA" id="ARBA00004651"/>
    </source>
</evidence>
<name>A0A8S3RDA4_MYTED</name>
<dbReference type="PANTHER" id="PTHR16024">
    <property type="entry name" value="XK-RELATED PROTEIN"/>
    <property type="match status" value="1"/>
</dbReference>
<keyword evidence="4 7" id="KW-0812">Transmembrane</keyword>
<keyword evidence="5 7" id="KW-1133">Transmembrane helix</keyword>
<evidence type="ECO:0000256" key="5">
    <source>
        <dbReference type="ARBA" id="ARBA00022989"/>
    </source>
</evidence>
<evidence type="ECO:0000256" key="2">
    <source>
        <dbReference type="ARBA" id="ARBA00008789"/>
    </source>
</evidence>
<feature type="transmembrane region" description="Helical" evidence="7">
    <location>
        <begin position="281"/>
        <end position="301"/>
    </location>
</feature>
<dbReference type="GO" id="GO:0005886">
    <property type="term" value="C:plasma membrane"/>
    <property type="evidence" value="ECO:0007669"/>
    <property type="project" value="UniProtKB-SubCell"/>
</dbReference>
<comment type="caution">
    <text evidence="8">The sequence shown here is derived from an EMBL/GenBank/DDBJ whole genome shotgun (WGS) entry which is preliminary data.</text>
</comment>
<evidence type="ECO:0000256" key="6">
    <source>
        <dbReference type="ARBA" id="ARBA00023136"/>
    </source>
</evidence>
<dbReference type="GO" id="GO:0043652">
    <property type="term" value="P:engulfment of apoptotic cell"/>
    <property type="evidence" value="ECO:0007669"/>
    <property type="project" value="TreeGrafter"/>
</dbReference>
<accession>A0A8S3RDA4</accession>
<gene>
    <name evidence="8" type="ORF">MEDL_19150</name>
</gene>
<organism evidence="8 9">
    <name type="scientific">Mytilus edulis</name>
    <name type="common">Blue mussel</name>
    <dbReference type="NCBI Taxonomy" id="6550"/>
    <lineage>
        <taxon>Eukaryota</taxon>
        <taxon>Metazoa</taxon>
        <taxon>Spiralia</taxon>
        <taxon>Lophotrochozoa</taxon>
        <taxon>Mollusca</taxon>
        <taxon>Bivalvia</taxon>
        <taxon>Autobranchia</taxon>
        <taxon>Pteriomorphia</taxon>
        <taxon>Mytilida</taxon>
        <taxon>Mytiloidea</taxon>
        <taxon>Mytilidae</taxon>
        <taxon>Mytilinae</taxon>
        <taxon>Mytilus</taxon>
    </lineage>
</organism>
<comment type="subcellular location">
    <subcellularLocation>
        <location evidence="1">Cell membrane</location>
        <topology evidence="1">Multi-pass membrane protein</topology>
    </subcellularLocation>
    <subcellularLocation>
        <location evidence="7">Membrane</location>
        <topology evidence="7">Multi-pass membrane protein</topology>
    </subcellularLocation>
</comment>
<feature type="transmembrane region" description="Helical" evidence="7">
    <location>
        <begin position="252"/>
        <end position="269"/>
    </location>
</feature>
<proteinExistence type="inferred from homology"/>
<dbReference type="GO" id="GO:0070782">
    <property type="term" value="P:phosphatidylserine exposure on apoptotic cell surface"/>
    <property type="evidence" value="ECO:0007669"/>
    <property type="project" value="TreeGrafter"/>
</dbReference>
<comment type="similarity">
    <text evidence="2 7">Belongs to the XK family.</text>
</comment>
<dbReference type="GO" id="GO:1902742">
    <property type="term" value="P:apoptotic process involved in development"/>
    <property type="evidence" value="ECO:0007669"/>
    <property type="project" value="TreeGrafter"/>
</dbReference>
<keyword evidence="9" id="KW-1185">Reference proteome</keyword>
<dbReference type="PANTHER" id="PTHR16024:SF6">
    <property type="entry name" value="XK-RELATED PROTEIN"/>
    <property type="match status" value="1"/>
</dbReference>
<evidence type="ECO:0000256" key="4">
    <source>
        <dbReference type="ARBA" id="ARBA00022692"/>
    </source>
</evidence>